<dbReference type="SUPFAM" id="SSF55469">
    <property type="entry name" value="FMN-dependent nitroreductase-like"/>
    <property type="match status" value="2"/>
</dbReference>
<geneLocation type="plasmid" evidence="1 2">
    <name>unnamedB</name>
</geneLocation>
<dbReference type="GeneID" id="29523455"/>
<evidence type="ECO:0000313" key="1">
    <source>
        <dbReference type="EMBL" id="WFP94588.1"/>
    </source>
</evidence>
<proteinExistence type="predicted"/>
<gene>
    <name evidence="1" type="ORF">P4B07_32815</name>
</gene>
<dbReference type="EMBL" id="CP121310">
    <property type="protein sequence ID" value="WFP94588.1"/>
    <property type="molecule type" value="Genomic_DNA"/>
</dbReference>
<dbReference type="RefSeq" id="WP_051659343.1">
    <property type="nucleotide sequence ID" value="NZ_CP015882.1"/>
</dbReference>
<keyword evidence="1" id="KW-0614">Plasmid</keyword>
<evidence type="ECO:0000313" key="2">
    <source>
        <dbReference type="Proteomes" id="UP001214094"/>
    </source>
</evidence>
<accession>A0ABY8HR75</accession>
<sequence>MKRVDAAMLAVLAAEANLAPSVHNTQPARWALDEEGRVLLAADLSRHLSVGDPTSRDMGLSCGAALEGMAMALAARGIGVTIDDLWTRNLLDWRPGYRLAARLQLTGEDAVRPALSEWTARRFTWRARFSPTSPEQIKRLEHWAVQAVDVRLAYGRKDLAFVASLNDRSSLATMRERAFRDELVRWMRLSPRHPAYSTDGLNLAALQMGRLEGALAGHLLASPLFDIADRLGLGQALVAELEKTMTAAACLLFHRPENESPIVSGQAFYRFWLSFTRFGFAGWPMAVLADLPSAAQALRERFALPPGHRLINVLRVGPAPSTVPKYRLPAGDLVLDGKPA</sequence>
<dbReference type="Proteomes" id="UP001214094">
    <property type="component" value="Plasmid unnamedB"/>
</dbReference>
<reference evidence="1 2" key="1">
    <citation type="submission" date="2023-03" db="EMBL/GenBank/DDBJ databases">
        <title>Comparative genome and transcriptome analysis combination mining strategies for increasing vitamin B12 production of Ensifer adhaerens strain.</title>
        <authorList>
            <person name="Yongheng L."/>
        </authorList>
    </citation>
    <scope>NUCLEOTIDE SEQUENCE [LARGE SCALE GENOMIC DNA]</scope>
    <source>
        <strain evidence="1 2">Casida A-T305</strain>
        <plasmid evidence="1 2">unnamedB</plasmid>
    </source>
</reference>
<protein>
    <submittedName>
        <fullName evidence="1">Uncharacterized protein</fullName>
    </submittedName>
</protein>
<dbReference type="InterPro" id="IPR000415">
    <property type="entry name" value="Nitroreductase-like"/>
</dbReference>
<dbReference type="Gene3D" id="3.40.109.10">
    <property type="entry name" value="NADH Oxidase"/>
    <property type="match status" value="1"/>
</dbReference>
<organism evidence="1 2">
    <name type="scientific">Ensifer adhaerens</name>
    <name type="common">Sinorhizobium morelense</name>
    <dbReference type="NCBI Taxonomy" id="106592"/>
    <lineage>
        <taxon>Bacteria</taxon>
        <taxon>Pseudomonadati</taxon>
        <taxon>Pseudomonadota</taxon>
        <taxon>Alphaproteobacteria</taxon>
        <taxon>Hyphomicrobiales</taxon>
        <taxon>Rhizobiaceae</taxon>
        <taxon>Sinorhizobium/Ensifer group</taxon>
        <taxon>Ensifer</taxon>
    </lineage>
</organism>
<keyword evidence="2" id="KW-1185">Reference proteome</keyword>
<name>A0ABY8HR75_ENSAD</name>